<proteinExistence type="predicted"/>
<evidence type="ECO:0000313" key="2">
    <source>
        <dbReference type="Proteomes" id="UP001165960"/>
    </source>
</evidence>
<protein>
    <submittedName>
        <fullName evidence="1">Uncharacterized protein</fullName>
    </submittedName>
</protein>
<keyword evidence="2" id="KW-1185">Reference proteome</keyword>
<name>A0ACC2UK64_9FUNG</name>
<reference evidence="1" key="1">
    <citation type="submission" date="2022-04" db="EMBL/GenBank/DDBJ databases">
        <title>Genome of the entomopathogenic fungus Entomophthora muscae.</title>
        <authorList>
            <person name="Elya C."/>
            <person name="Lovett B.R."/>
            <person name="Lee E."/>
            <person name="Macias A.M."/>
            <person name="Hajek A.E."/>
            <person name="De Bivort B.L."/>
            <person name="Kasson M.T."/>
            <person name="De Fine Licht H.H."/>
            <person name="Stajich J.E."/>
        </authorList>
    </citation>
    <scope>NUCLEOTIDE SEQUENCE</scope>
    <source>
        <strain evidence="1">Berkeley</strain>
    </source>
</reference>
<gene>
    <name evidence="1" type="ORF">DSO57_1034679</name>
</gene>
<comment type="caution">
    <text evidence="1">The sequence shown here is derived from an EMBL/GenBank/DDBJ whole genome shotgun (WGS) entry which is preliminary data.</text>
</comment>
<dbReference type="Proteomes" id="UP001165960">
    <property type="component" value="Unassembled WGS sequence"/>
</dbReference>
<organism evidence="1 2">
    <name type="scientific">Entomophthora muscae</name>
    <dbReference type="NCBI Taxonomy" id="34485"/>
    <lineage>
        <taxon>Eukaryota</taxon>
        <taxon>Fungi</taxon>
        <taxon>Fungi incertae sedis</taxon>
        <taxon>Zoopagomycota</taxon>
        <taxon>Entomophthoromycotina</taxon>
        <taxon>Entomophthoromycetes</taxon>
        <taxon>Entomophthorales</taxon>
        <taxon>Entomophthoraceae</taxon>
        <taxon>Entomophthora</taxon>
    </lineage>
</organism>
<accession>A0ACC2UK64</accession>
<sequence length="204" mass="23413">MRQDDSIQLLSPTTNKHTNTQTHKHLSQAKLPTPSTLVLTSSLGKKNIINWLDHSATKLCASRISHKKWVQEASKRLYRAAANWFTTWFGSQTDDQLDNWEEFKADIPYNFHVTKSLQDIVIQLSNLPQKTTIMAYANEFEEIRRKIQNPAQADNVHQSLIHQPNVSGIHSLGSLSPIEWRRAPKLNLIRVEPTVIPIISMCRR</sequence>
<dbReference type="EMBL" id="QTSX02000292">
    <property type="protein sequence ID" value="KAJ9087289.1"/>
    <property type="molecule type" value="Genomic_DNA"/>
</dbReference>
<evidence type="ECO:0000313" key="1">
    <source>
        <dbReference type="EMBL" id="KAJ9087289.1"/>
    </source>
</evidence>